<comment type="caution">
    <text evidence="1">The sequence shown here is derived from an EMBL/GenBank/DDBJ whole genome shotgun (WGS) entry which is preliminary data.</text>
</comment>
<dbReference type="EMBL" id="MU274939">
    <property type="protein sequence ID" value="KAI0084724.1"/>
    <property type="molecule type" value="Genomic_DNA"/>
</dbReference>
<reference evidence="1" key="1">
    <citation type="journal article" date="2021" name="Environ. Microbiol.">
        <title>Gene family expansions and transcriptome signatures uncover fungal adaptations to wood decay.</title>
        <authorList>
            <person name="Hage H."/>
            <person name="Miyauchi S."/>
            <person name="Viragh M."/>
            <person name="Drula E."/>
            <person name="Min B."/>
            <person name="Chaduli D."/>
            <person name="Navarro D."/>
            <person name="Favel A."/>
            <person name="Norest M."/>
            <person name="Lesage-Meessen L."/>
            <person name="Balint B."/>
            <person name="Merenyi Z."/>
            <person name="de Eugenio L."/>
            <person name="Morin E."/>
            <person name="Martinez A.T."/>
            <person name="Baldrian P."/>
            <person name="Stursova M."/>
            <person name="Martinez M.J."/>
            <person name="Novotny C."/>
            <person name="Magnuson J.K."/>
            <person name="Spatafora J.W."/>
            <person name="Maurice S."/>
            <person name="Pangilinan J."/>
            <person name="Andreopoulos W."/>
            <person name="LaButti K."/>
            <person name="Hundley H."/>
            <person name="Na H."/>
            <person name="Kuo A."/>
            <person name="Barry K."/>
            <person name="Lipzen A."/>
            <person name="Henrissat B."/>
            <person name="Riley R."/>
            <person name="Ahrendt S."/>
            <person name="Nagy L.G."/>
            <person name="Grigoriev I.V."/>
            <person name="Martin F."/>
            <person name="Rosso M.N."/>
        </authorList>
    </citation>
    <scope>NUCLEOTIDE SEQUENCE</scope>
    <source>
        <strain evidence="1">CBS 384.51</strain>
    </source>
</reference>
<sequence length="240" mass="26554">MYAVGEGEPALLSQCHVSNSQKKFMISCKQDIRVNCHRRNERLVVPCSTRFDLAEGGGPNRRDEENSGIKKSGRRVKSPECPRLHRGRTLLHCRTKSRSGSTLGGDRVMMSSRHSDISVPLLASCWRISWEGITLTLHGYAWFKLAGVVCLDCLICDFCGTTDQHCHLPSGRNMPLELGINAPNLKRAAGSLEMASLCSARNKGEPPCSPAFSRFNGLQWSISESGMNEKLRTTADYSKL</sequence>
<protein>
    <submittedName>
        <fullName evidence="1">Uncharacterized protein</fullName>
    </submittedName>
</protein>
<evidence type="ECO:0000313" key="2">
    <source>
        <dbReference type="Proteomes" id="UP001055072"/>
    </source>
</evidence>
<keyword evidence="2" id="KW-1185">Reference proteome</keyword>
<gene>
    <name evidence="1" type="ORF">BDY19DRAFT_517413</name>
</gene>
<dbReference type="Proteomes" id="UP001055072">
    <property type="component" value="Unassembled WGS sequence"/>
</dbReference>
<proteinExistence type="predicted"/>
<evidence type="ECO:0000313" key="1">
    <source>
        <dbReference type="EMBL" id="KAI0084724.1"/>
    </source>
</evidence>
<name>A0ACB8TRY4_9APHY</name>
<organism evidence="1 2">
    <name type="scientific">Irpex rosettiformis</name>
    <dbReference type="NCBI Taxonomy" id="378272"/>
    <lineage>
        <taxon>Eukaryota</taxon>
        <taxon>Fungi</taxon>
        <taxon>Dikarya</taxon>
        <taxon>Basidiomycota</taxon>
        <taxon>Agaricomycotina</taxon>
        <taxon>Agaricomycetes</taxon>
        <taxon>Polyporales</taxon>
        <taxon>Irpicaceae</taxon>
        <taxon>Irpex</taxon>
    </lineage>
</organism>
<accession>A0ACB8TRY4</accession>